<dbReference type="GeneID" id="111253570"/>
<dbReference type="GO" id="GO:0004725">
    <property type="term" value="F:protein tyrosine phosphatase activity"/>
    <property type="evidence" value="ECO:0007669"/>
    <property type="project" value="UniProtKB-EC"/>
</dbReference>
<dbReference type="PROSITE" id="PS50056">
    <property type="entry name" value="TYR_PHOSPHATASE_2"/>
    <property type="match status" value="1"/>
</dbReference>
<protein>
    <recommendedName>
        <fullName evidence="2">protein-tyrosine-phosphatase</fullName>
        <ecNumber evidence="2">3.1.3.48</ecNumber>
    </recommendedName>
</protein>
<dbReference type="InParanoid" id="A0A7M7KPK6"/>
<dbReference type="InterPro" id="IPR050561">
    <property type="entry name" value="PTP"/>
</dbReference>
<dbReference type="PROSITE" id="PS00383">
    <property type="entry name" value="TYR_PHOSPHATASE_1"/>
    <property type="match status" value="1"/>
</dbReference>
<feature type="domain" description="Tyrosine specific protein phosphatases" evidence="7">
    <location>
        <begin position="268"/>
        <end position="330"/>
    </location>
</feature>
<dbReference type="InterPro" id="IPR000387">
    <property type="entry name" value="Tyr_Pase_dom"/>
</dbReference>
<dbReference type="InterPro" id="IPR044506">
    <property type="entry name" value="CDC14_C"/>
</dbReference>
<dbReference type="InterPro" id="IPR020422">
    <property type="entry name" value="TYR_PHOSPHATASE_DUAL_dom"/>
</dbReference>
<feature type="domain" description="Tyrosine-protein phosphatase" evidence="6">
    <location>
        <begin position="186"/>
        <end position="343"/>
    </location>
</feature>
<feature type="compositionally biased region" description="Gly residues" evidence="5">
    <location>
        <begin position="540"/>
        <end position="550"/>
    </location>
</feature>
<evidence type="ECO:0000256" key="5">
    <source>
        <dbReference type="SAM" id="MobiDB-lite"/>
    </source>
</evidence>
<name>A0A7M7KPK6_VARDE</name>
<dbReference type="Pfam" id="PF14671">
    <property type="entry name" value="DSPn"/>
    <property type="match status" value="1"/>
</dbReference>
<dbReference type="Proteomes" id="UP000594260">
    <property type="component" value="Unplaced"/>
</dbReference>
<proteinExistence type="inferred from homology"/>
<feature type="compositionally biased region" description="Polar residues" evidence="5">
    <location>
        <begin position="359"/>
        <end position="369"/>
    </location>
</feature>
<dbReference type="RefSeq" id="XP_022668907.1">
    <property type="nucleotide sequence ID" value="XM_022813172.1"/>
</dbReference>
<feature type="region of interest" description="Disordered" evidence="5">
    <location>
        <begin position="532"/>
        <end position="562"/>
    </location>
</feature>
<feature type="region of interest" description="Disordered" evidence="5">
    <location>
        <begin position="405"/>
        <end position="425"/>
    </location>
</feature>
<dbReference type="CDD" id="cd14499">
    <property type="entry name" value="CDC14_C"/>
    <property type="match status" value="1"/>
</dbReference>
<dbReference type="PROSITE" id="PS50054">
    <property type="entry name" value="TYR_PHOSPHATASE_DUAL"/>
    <property type="match status" value="1"/>
</dbReference>
<feature type="compositionally biased region" description="Polar residues" evidence="5">
    <location>
        <begin position="629"/>
        <end position="641"/>
    </location>
</feature>
<dbReference type="CDD" id="cd17657">
    <property type="entry name" value="CDC14_N"/>
    <property type="match status" value="1"/>
</dbReference>
<evidence type="ECO:0000256" key="2">
    <source>
        <dbReference type="ARBA" id="ARBA00013064"/>
    </source>
</evidence>
<evidence type="ECO:0000256" key="3">
    <source>
        <dbReference type="ARBA" id="ARBA00022801"/>
    </source>
</evidence>
<dbReference type="Pfam" id="PF22785">
    <property type="entry name" value="Tc-R-P"/>
    <property type="match status" value="1"/>
</dbReference>
<evidence type="ECO:0000313" key="9">
    <source>
        <dbReference type="Proteomes" id="UP000594260"/>
    </source>
</evidence>
<feature type="region of interest" description="Disordered" evidence="5">
    <location>
        <begin position="625"/>
        <end position="726"/>
    </location>
</feature>
<comment type="similarity">
    <text evidence="1">Belongs to the protein-tyrosine phosphatase family. Non-receptor class CDC14 subfamily.</text>
</comment>
<keyword evidence="3" id="KW-0378">Hydrolase</keyword>
<feature type="compositionally biased region" description="Low complexity" evidence="5">
    <location>
        <begin position="410"/>
        <end position="423"/>
    </location>
</feature>
<dbReference type="Gene3D" id="3.90.190.10">
    <property type="entry name" value="Protein tyrosine phosphatase superfamily"/>
    <property type="match status" value="2"/>
</dbReference>
<organism evidence="8 9">
    <name type="scientific">Varroa destructor</name>
    <name type="common">Honeybee mite</name>
    <dbReference type="NCBI Taxonomy" id="109461"/>
    <lineage>
        <taxon>Eukaryota</taxon>
        <taxon>Metazoa</taxon>
        <taxon>Ecdysozoa</taxon>
        <taxon>Arthropoda</taxon>
        <taxon>Chelicerata</taxon>
        <taxon>Arachnida</taxon>
        <taxon>Acari</taxon>
        <taxon>Parasitiformes</taxon>
        <taxon>Mesostigmata</taxon>
        <taxon>Gamasina</taxon>
        <taxon>Dermanyssoidea</taxon>
        <taxon>Varroidae</taxon>
        <taxon>Varroa</taxon>
    </lineage>
</organism>
<evidence type="ECO:0000256" key="4">
    <source>
        <dbReference type="ARBA" id="ARBA00022912"/>
    </source>
</evidence>
<dbReference type="InterPro" id="IPR029260">
    <property type="entry name" value="DSPn"/>
</dbReference>
<dbReference type="FunFam" id="3.90.190.10:FF:000006">
    <property type="entry name" value="Dual specificity protein phosphatase CDC14B"/>
    <property type="match status" value="1"/>
</dbReference>
<feature type="compositionally biased region" description="Gly residues" evidence="5">
    <location>
        <begin position="689"/>
        <end position="699"/>
    </location>
</feature>
<dbReference type="InterPro" id="IPR016130">
    <property type="entry name" value="Tyr_Pase_AS"/>
</dbReference>
<dbReference type="PANTHER" id="PTHR23339">
    <property type="entry name" value="TYROSINE SPECIFIC PROTEIN PHOSPHATASE AND DUAL SPECIFICITY PROTEIN PHOSPHATASE"/>
    <property type="match status" value="1"/>
</dbReference>
<feature type="compositionally biased region" description="Basic and acidic residues" evidence="5">
    <location>
        <begin position="674"/>
        <end position="683"/>
    </location>
</feature>
<dbReference type="EC" id="3.1.3.48" evidence="2"/>
<dbReference type="SUPFAM" id="SSF52799">
    <property type="entry name" value="(Phosphotyrosine protein) phosphatases II"/>
    <property type="match status" value="2"/>
</dbReference>
<feature type="compositionally biased region" description="Gly residues" evidence="5">
    <location>
        <begin position="645"/>
        <end position="664"/>
    </location>
</feature>
<evidence type="ECO:0000256" key="1">
    <source>
        <dbReference type="ARBA" id="ARBA00007315"/>
    </source>
</evidence>
<keyword evidence="4" id="KW-0904">Protein phosphatase</keyword>
<feature type="region of interest" description="Disordered" evidence="5">
    <location>
        <begin position="353"/>
        <end position="375"/>
    </location>
</feature>
<sequence>MALDGVEPDQIVQLAEIEKDGLYLAVLNSPARVRSTASVHFFSVDEELVYENFYADFGPLNLAMLYRYCCKLHKKLKSCEANGKTVVHFCSNEERRRANAAFLIGAYQILYLDRSAEQAFRPLQQSSPQPFLAFRDASVGPTTYQLTVLHCLKALEKAAQVGFIDFSLGGFDLEEYEHFERVENGDFNWIVPGKFLAFCGPHAKSKVENGHPLHGPETYFNYFKKHNVTTVIRLNKKIYDASKFTENGFTHKDLYFVDGSTPSDAIMREFLDIAESAPGALAVHCKAGLGRTGTLIACYIMKHFRFTAAEAIGWIRICRPGSVIGHQQHWLEEKQAYLWLQGDIYRSQQRSNRFNNNSATTDSAPTNNPSNDINSSVIHNNNNNNNLNSAIYNNNNNGTVGVQQPPPPSASAMAVSPSTSTPAMANSGQIVAGTNEAQNSELNSLLAFTQKNENHFTIQLHQSIVHRPASLTPSTRRLQKPESVSVESERGLQKILSQVDRIQLDCENNNAHGNPSSTSAASTFVATTASGATTAQNGQNGAGRITGGPTGPREKERGSQGDQLVKIKAQRNRSSRSVTATGTKLVPNISTSQSSRPSSYDDCALPHYMSPLKSMKLHKIELSRREVSSLGTPPVGTSPTSGLGAAAGRGGTISGIGIAIGGSSQGSQQKRPSRSAERRRGNADRSGNATGGSSGGGSGTSTPLRRPPKTEPGSRAGSGGTPRRCASRLMAPTTASMNRYITQIICLEQMASLCVEPGRPFTACASSARSC</sequence>
<evidence type="ECO:0000313" key="8">
    <source>
        <dbReference type="EnsemblMetazoa" id="XP_022668907"/>
    </source>
</evidence>
<reference evidence="8" key="1">
    <citation type="submission" date="2021-01" db="UniProtKB">
        <authorList>
            <consortium name="EnsemblMetazoa"/>
        </authorList>
    </citation>
    <scope>IDENTIFICATION</scope>
</reference>
<dbReference type="EnsemblMetazoa" id="XM_022813172">
    <property type="protein sequence ID" value="XP_022668907"/>
    <property type="gene ID" value="LOC111253570"/>
</dbReference>
<evidence type="ECO:0000259" key="6">
    <source>
        <dbReference type="PROSITE" id="PS50054"/>
    </source>
</evidence>
<dbReference type="InterPro" id="IPR029021">
    <property type="entry name" value="Prot-tyrosine_phosphatase-like"/>
</dbReference>
<dbReference type="SMART" id="SM00195">
    <property type="entry name" value="DSPc"/>
    <property type="match status" value="1"/>
</dbReference>
<keyword evidence="9" id="KW-1185">Reference proteome</keyword>
<dbReference type="KEGG" id="vde:111253570"/>
<dbReference type="OrthoDB" id="266663at2759"/>
<accession>A0A7M7KPK6</accession>
<evidence type="ECO:0000259" key="7">
    <source>
        <dbReference type="PROSITE" id="PS50056"/>
    </source>
</evidence>
<dbReference type="AlphaFoldDB" id="A0A7M7KPK6"/>